<dbReference type="PROSITE" id="PS51257">
    <property type="entry name" value="PROKAR_LIPOPROTEIN"/>
    <property type="match status" value="1"/>
</dbReference>
<feature type="chain" id="PRO_5002511937" description="Lipoprotein" evidence="1">
    <location>
        <begin position="19"/>
        <end position="156"/>
    </location>
</feature>
<evidence type="ECO:0000256" key="1">
    <source>
        <dbReference type="SAM" id="SignalP"/>
    </source>
</evidence>
<evidence type="ECO:0008006" key="4">
    <source>
        <dbReference type="Google" id="ProtNLM"/>
    </source>
</evidence>
<accession>A0A0F6W6N5</accession>
<evidence type="ECO:0000313" key="2">
    <source>
        <dbReference type="EMBL" id="AKF08627.1"/>
    </source>
</evidence>
<keyword evidence="3" id="KW-1185">Reference proteome</keyword>
<organism evidence="2 3">
    <name type="scientific">Sandaracinus amylolyticus</name>
    <dbReference type="NCBI Taxonomy" id="927083"/>
    <lineage>
        <taxon>Bacteria</taxon>
        <taxon>Pseudomonadati</taxon>
        <taxon>Myxococcota</taxon>
        <taxon>Polyangia</taxon>
        <taxon>Polyangiales</taxon>
        <taxon>Sandaracinaceae</taxon>
        <taxon>Sandaracinus</taxon>
    </lineage>
</organism>
<sequence>MRQSVLLAFSLLSLAACGDDDAPVHHEEGACGDIVDVCHDVDTGTGAIAECHDLGHAGDVAACEPRRDECVALCTAARTDAGSSEEVDAGSHHEDVDGGPPDLCDELGSLCHAYDTGSGPAHECHEVGHAGDLAACQAVETMCRATCSGDAGAHDH</sequence>
<gene>
    <name evidence="2" type="ORF">DB32_005776</name>
</gene>
<evidence type="ECO:0000313" key="3">
    <source>
        <dbReference type="Proteomes" id="UP000034883"/>
    </source>
</evidence>
<proteinExistence type="predicted"/>
<dbReference type="OrthoDB" id="10001561at2"/>
<dbReference type="KEGG" id="samy:DB32_005776"/>
<name>A0A0F6W6N5_9BACT</name>
<dbReference type="EMBL" id="CP011125">
    <property type="protein sequence ID" value="AKF08627.1"/>
    <property type="molecule type" value="Genomic_DNA"/>
</dbReference>
<protein>
    <recommendedName>
        <fullName evidence="4">Lipoprotein</fullName>
    </recommendedName>
</protein>
<dbReference type="RefSeq" id="WP_053235748.1">
    <property type="nucleotide sequence ID" value="NZ_CP011125.1"/>
</dbReference>
<feature type="signal peptide" evidence="1">
    <location>
        <begin position="1"/>
        <end position="18"/>
    </location>
</feature>
<reference evidence="2 3" key="1">
    <citation type="submission" date="2015-03" db="EMBL/GenBank/DDBJ databases">
        <title>Genome assembly of Sandaracinus amylolyticus DSM 53668.</title>
        <authorList>
            <person name="Sharma G."/>
            <person name="Subramanian S."/>
        </authorList>
    </citation>
    <scope>NUCLEOTIDE SEQUENCE [LARGE SCALE GENOMIC DNA]</scope>
    <source>
        <strain evidence="2 3">DSM 53668</strain>
    </source>
</reference>
<dbReference type="Proteomes" id="UP000034883">
    <property type="component" value="Chromosome"/>
</dbReference>
<dbReference type="AlphaFoldDB" id="A0A0F6W6N5"/>
<keyword evidence="1" id="KW-0732">Signal</keyword>